<accession>A0A344TJ04</accession>
<gene>
    <name evidence="2" type="ORF">DR864_13100</name>
</gene>
<dbReference type="Pfam" id="PF13648">
    <property type="entry name" value="Lipocalin_4"/>
    <property type="match status" value="1"/>
</dbReference>
<evidence type="ECO:0000313" key="2">
    <source>
        <dbReference type="EMBL" id="AXE18625.1"/>
    </source>
</evidence>
<keyword evidence="3" id="KW-1185">Reference proteome</keyword>
<name>A0A344TJ04_9BACT</name>
<protein>
    <recommendedName>
        <fullName evidence="1">Lipocalin-like domain-containing protein</fullName>
    </recommendedName>
</protein>
<dbReference type="EMBL" id="CP030850">
    <property type="protein sequence ID" value="AXE18625.1"/>
    <property type="molecule type" value="Genomic_DNA"/>
</dbReference>
<sequence>MKTYIRYTAIFGLLAVLSSSCSEKIEPKPLTYSQLLTGTEKKAWVLSSLTIIDEKDPFELPGNQVLDPCELDDQFVFYANEEKKMEYSNGATKCRTTEPEILITDVWQLTNANATLEIGIPRIFGGFKLPFVIKTLTENSLVLEYYFGDIDASYRFSFTSSSK</sequence>
<dbReference type="InterPro" id="IPR024311">
    <property type="entry name" value="Lipocalin-like"/>
</dbReference>
<evidence type="ECO:0000259" key="1">
    <source>
        <dbReference type="Pfam" id="PF13648"/>
    </source>
</evidence>
<evidence type="ECO:0000313" key="3">
    <source>
        <dbReference type="Proteomes" id="UP000251993"/>
    </source>
</evidence>
<dbReference type="RefSeq" id="WP_114067408.1">
    <property type="nucleotide sequence ID" value="NZ_CP030850.1"/>
</dbReference>
<dbReference type="PROSITE" id="PS51257">
    <property type="entry name" value="PROKAR_LIPOPROTEIN"/>
    <property type="match status" value="1"/>
</dbReference>
<dbReference type="AlphaFoldDB" id="A0A344TJ04"/>
<dbReference type="OrthoDB" id="950800at2"/>
<dbReference type="KEGG" id="run:DR864_13100"/>
<feature type="domain" description="Lipocalin-like" evidence="1">
    <location>
        <begin position="44"/>
        <end position="143"/>
    </location>
</feature>
<organism evidence="2 3">
    <name type="scientific">Runella rosea</name>
    <dbReference type="NCBI Taxonomy" id="2259595"/>
    <lineage>
        <taxon>Bacteria</taxon>
        <taxon>Pseudomonadati</taxon>
        <taxon>Bacteroidota</taxon>
        <taxon>Cytophagia</taxon>
        <taxon>Cytophagales</taxon>
        <taxon>Spirosomataceae</taxon>
        <taxon>Runella</taxon>
    </lineage>
</organism>
<reference evidence="2 3" key="1">
    <citation type="submission" date="2018-07" db="EMBL/GenBank/DDBJ databases">
        <title>Genome sequencing of Runella.</title>
        <authorList>
            <person name="Baek M.-G."/>
            <person name="Yi H."/>
        </authorList>
    </citation>
    <scope>NUCLEOTIDE SEQUENCE [LARGE SCALE GENOMIC DNA]</scope>
    <source>
        <strain evidence="2 3">HYN0085</strain>
    </source>
</reference>
<proteinExistence type="predicted"/>
<dbReference type="Proteomes" id="UP000251993">
    <property type="component" value="Chromosome"/>
</dbReference>